<dbReference type="Proteomes" id="UP000278792">
    <property type="component" value="Unassembled WGS sequence"/>
</dbReference>
<keyword evidence="2" id="KW-0732">Signal</keyword>
<feature type="transmembrane region" description="Helical" evidence="1">
    <location>
        <begin position="25"/>
        <end position="42"/>
    </location>
</feature>
<evidence type="ECO:0000313" key="3">
    <source>
        <dbReference type="EMBL" id="ROV57639.1"/>
    </source>
</evidence>
<evidence type="ECO:0000256" key="1">
    <source>
        <dbReference type="SAM" id="Phobius"/>
    </source>
</evidence>
<accession>A0A3N3DTF9</accession>
<feature type="signal peptide" evidence="2">
    <location>
        <begin position="1"/>
        <end position="18"/>
    </location>
</feature>
<name>A0A3N3DTF9_9VIBR</name>
<organism evidence="3 4">
    <name type="scientific">Vibrio ponticus</name>
    <dbReference type="NCBI Taxonomy" id="265668"/>
    <lineage>
        <taxon>Bacteria</taxon>
        <taxon>Pseudomonadati</taxon>
        <taxon>Pseudomonadota</taxon>
        <taxon>Gammaproteobacteria</taxon>
        <taxon>Vibrionales</taxon>
        <taxon>Vibrionaceae</taxon>
        <taxon>Vibrio</taxon>
    </lineage>
</organism>
<reference evidence="3 4" key="1">
    <citation type="submission" date="2018-11" db="EMBL/GenBank/DDBJ databases">
        <title>Vibrio ponticus strain CAIM 1751 pathogenic for the snapper Lutjanus guttatus.</title>
        <authorList>
            <person name="Soto-Rodriguez S."/>
            <person name="Lozano-Olvera R."/>
            <person name="Gomez-Gil B."/>
        </authorList>
    </citation>
    <scope>NUCLEOTIDE SEQUENCE [LARGE SCALE GENOMIC DNA]</scope>
    <source>
        <strain evidence="3 4">CAIM 1751</strain>
    </source>
</reference>
<feature type="transmembrane region" description="Helical" evidence="1">
    <location>
        <begin position="54"/>
        <end position="75"/>
    </location>
</feature>
<feature type="chain" id="PRO_5018309922" evidence="2">
    <location>
        <begin position="19"/>
        <end position="116"/>
    </location>
</feature>
<keyword evidence="1" id="KW-1133">Transmembrane helix</keyword>
<keyword evidence="1" id="KW-0812">Transmembrane</keyword>
<evidence type="ECO:0000313" key="4">
    <source>
        <dbReference type="Proteomes" id="UP000278792"/>
    </source>
</evidence>
<evidence type="ECO:0000256" key="2">
    <source>
        <dbReference type="SAM" id="SignalP"/>
    </source>
</evidence>
<comment type="caution">
    <text evidence="3">The sequence shown here is derived from an EMBL/GenBank/DDBJ whole genome shotgun (WGS) entry which is preliminary data.</text>
</comment>
<keyword evidence="3" id="KW-0830">Ubiquinone</keyword>
<dbReference type="EMBL" id="RKIK01000128">
    <property type="protein sequence ID" value="ROV57639.1"/>
    <property type="molecule type" value="Genomic_DNA"/>
</dbReference>
<protein>
    <submittedName>
        <fullName evidence="3">NADH:ubiquinone oxidoreductase</fullName>
    </submittedName>
</protein>
<gene>
    <name evidence="3" type="ORF">EGH82_22145</name>
</gene>
<dbReference type="AlphaFoldDB" id="A0A3N3DTF9"/>
<keyword evidence="1" id="KW-0472">Membrane</keyword>
<feature type="transmembrane region" description="Helical" evidence="1">
    <location>
        <begin position="81"/>
        <end position="102"/>
    </location>
</feature>
<dbReference type="RefSeq" id="WP_123783729.1">
    <property type="nucleotide sequence ID" value="NZ_RKIK01000128.1"/>
</dbReference>
<sequence>MKLVLILMASISAGAASADHLHSFMLGLSVAALAVGSCYWFAFRTTRFPHLAMFLLICGLLAKVTVTVLGVAFGISQALITSPLVFALSYLFFSLVVTYLWFSYRDSITKVPQQLA</sequence>
<proteinExistence type="predicted"/>